<name>A0AAN8FF05_TRICO</name>
<accession>A0AAN8FF05</accession>
<feature type="compositionally biased region" description="Polar residues" evidence="1">
    <location>
        <begin position="49"/>
        <end position="68"/>
    </location>
</feature>
<organism evidence="2 3">
    <name type="scientific">Trichostrongylus colubriformis</name>
    <name type="common">Black scour worm</name>
    <dbReference type="NCBI Taxonomy" id="6319"/>
    <lineage>
        <taxon>Eukaryota</taxon>
        <taxon>Metazoa</taxon>
        <taxon>Ecdysozoa</taxon>
        <taxon>Nematoda</taxon>
        <taxon>Chromadorea</taxon>
        <taxon>Rhabditida</taxon>
        <taxon>Rhabditina</taxon>
        <taxon>Rhabditomorpha</taxon>
        <taxon>Strongyloidea</taxon>
        <taxon>Trichostrongylidae</taxon>
        <taxon>Trichostrongylus</taxon>
    </lineage>
</organism>
<evidence type="ECO:0000313" key="2">
    <source>
        <dbReference type="EMBL" id="KAK5975039.1"/>
    </source>
</evidence>
<proteinExistence type="predicted"/>
<evidence type="ECO:0000313" key="3">
    <source>
        <dbReference type="Proteomes" id="UP001331761"/>
    </source>
</evidence>
<feature type="region of interest" description="Disordered" evidence="1">
    <location>
        <begin position="1"/>
        <end position="97"/>
    </location>
</feature>
<dbReference type="EMBL" id="WIXE01013518">
    <property type="protein sequence ID" value="KAK5975039.1"/>
    <property type="molecule type" value="Genomic_DNA"/>
</dbReference>
<dbReference type="AlphaFoldDB" id="A0AAN8FF05"/>
<keyword evidence="3" id="KW-1185">Reference proteome</keyword>
<feature type="compositionally biased region" description="Pro residues" evidence="1">
    <location>
        <begin position="17"/>
        <end position="28"/>
    </location>
</feature>
<comment type="caution">
    <text evidence="2">The sequence shown here is derived from an EMBL/GenBank/DDBJ whole genome shotgun (WGS) entry which is preliminary data.</text>
</comment>
<feature type="compositionally biased region" description="Basic and acidic residues" evidence="1">
    <location>
        <begin position="31"/>
        <end position="46"/>
    </location>
</feature>
<gene>
    <name evidence="2" type="ORF">GCK32_001395</name>
</gene>
<evidence type="ECO:0000256" key="1">
    <source>
        <dbReference type="SAM" id="MobiDB-lite"/>
    </source>
</evidence>
<sequence length="147" mass="16095">MNSAVQLVHPPSLTPTEPAPIPSVPSPFPGEEAKPTEDVETAREIVDQPTENVNTAQAITDEPTSGVVTATGIADEEQSPGKESKENKEGPKEGSKEKKCWPLSLFILLAVNFKNSRRNQSYLKALLLQLPVVAERQGKRNRNLRKD</sequence>
<reference evidence="2 3" key="1">
    <citation type="submission" date="2019-10" db="EMBL/GenBank/DDBJ databases">
        <title>Assembly and Annotation for the nematode Trichostrongylus colubriformis.</title>
        <authorList>
            <person name="Martin J."/>
        </authorList>
    </citation>
    <scope>NUCLEOTIDE SEQUENCE [LARGE SCALE GENOMIC DNA]</scope>
    <source>
        <strain evidence="2">G859</strain>
        <tissue evidence="2">Whole worm</tissue>
    </source>
</reference>
<protein>
    <submittedName>
        <fullName evidence="2">Uncharacterized protein</fullName>
    </submittedName>
</protein>
<dbReference type="Proteomes" id="UP001331761">
    <property type="component" value="Unassembled WGS sequence"/>
</dbReference>
<feature type="compositionally biased region" description="Basic and acidic residues" evidence="1">
    <location>
        <begin position="79"/>
        <end position="97"/>
    </location>
</feature>